<evidence type="ECO:0000256" key="8">
    <source>
        <dbReference type="SAM" id="Phobius"/>
    </source>
</evidence>
<sequence length="264" mass="29591">MPSSFFKKLQSSLVTEYRVITALMLRETHTIYGHSSLGYLWVVIQSIFGIAIFWGLREFMKAPPPHGMPIAYFLILGFGIWSIISGAATKCMNAVEGNRTLLTFPQVTELDVMLARTFVLWFTQVIVSLVLILAANAVHDDLDIYSIGNLYIVIALSPLLGLGIGLTLSSFAVFLPTIERIVPIVFRILFFSSGVFFSASTFSYDIREILIYNPILQIIELARSSMFYGYPADGCSFGYIGTITLILLSFGLLLERYVRPRRKV</sequence>
<keyword evidence="4" id="KW-1003">Cell membrane</keyword>
<gene>
    <name evidence="10" type="primary">kpsM</name>
    <name evidence="10" type="ORF">NCTC13093_02303</name>
</gene>
<feature type="transmembrane region" description="Helical" evidence="8">
    <location>
        <begin position="38"/>
        <end position="56"/>
    </location>
</feature>
<dbReference type="PANTHER" id="PTHR30413:SF8">
    <property type="entry name" value="TRANSPORT PERMEASE PROTEIN"/>
    <property type="match status" value="1"/>
</dbReference>
<evidence type="ECO:0000256" key="2">
    <source>
        <dbReference type="ARBA" id="ARBA00007783"/>
    </source>
</evidence>
<organism evidence="10 11">
    <name type="scientific">Anaerobiospirillum thomasii</name>
    <dbReference type="NCBI Taxonomy" id="179995"/>
    <lineage>
        <taxon>Bacteria</taxon>
        <taxon>Pseudomonadati</taxon>
        <taxon>Pseudomonadota</taxon>
        <taxon>Gammaproteobacteria</taxon>
        <taxon>Aeromonadales</taxon>
        <taxon>Succinivibrionaceae</taxon>
        <taxon>Anaerobiospirillum</taxon>
    </lineage>
</organism>
<dbReference type="Pfam" id="PF01061">
    <property type="entry name" value="ABC2_membrane"/>
    <property type="match status" value="1"/>
</dbReference>
<dbReference type="PANTHER" id="PTHR30413">
    <property type="entry name" value="INNER MEMBRANE TRANSPORT PERMEASE"/>
    <property type="match status" value="1"/>
</dbReference>
<keyword evidence="7 8" id="KW-0472">Membrane</keyword>
<evidence type="ECO:0000256" key="3">
    <source>
        <dbReference type="ARBA" id="ARBA00022448"/>
    </source>
</evidence>
<dbReference type="InterPro" id="IPR013525">
    <property type="entry name" value="ABC2_TM"/>
</dbReference>
<keyword evidence="5 8" id="KW-0812">Transmembrane</keyword>
<evidence type="ECO:0000259" key="9">
    <source>
        <dbReference type="Pfam" id="PF01061"/>
    </source>
</evidence>
<accession>A0A2X0V903</accession>
<keyword evidence="11" id="KW-1185">Reference proteome</keyword>
<comment type="subcellular location">
    <subcellularLocation>
        <location evidence="1">Cell inner membrane</location>
        <topology evidence="1">Multi-pass membrane protein</topology>
    </subcellularLocation>
</comment>
<keyword evidence="6 8" id="KW-1133">Transmembrane helix</keyword>
<evidence type="ECO:0000256" key="1">
    <source>
        <dbReference type="ARBA" id="ARBA00004429"/>
    </source>
</evidence>
<dbReference type="AlphaFoldDB" id="A0A2X0V903"/>
<evidence type="ECO:0000256" key="6">
    <source>
        <dbReference type="ARBA" id="ARBA00022989"/>
    </source>
</evidence>
<proteinExistence type="inferred from homology"/>
<dbReference type="GO" id="GO:0140359">
    <property type="term" value="F:ABC-type transporter activity"/>
    <property type="evidence" value="ECO:0007669"/>
    <property type="project" value="InterPro"/>
</dbReference>
<protein>
    <submittedName>
        <fullName evidence="10">Polysialic acid transport protein kpsM</fullName>
    </submittedName>
</protein>
<evidence type="ECO:0000256" key="7">
    <source>
        <dbReference type="ARBA" id="ARBA00023136"/>
    </source>
</evidence>
<reference evidence="10 11" key="1">
    <citation type="submission" date="2018-06" db="EMBL/GenBank/DDBJ databases">
        <authorList>
            <consortium name="Pathogen Informatics"/>
            <person name="Doyle S."/>
        </authorList>
    </citation>
    <scope>NUCLEOTIDE SEQUENCE [LARGE SCALE GENOMIC DNA]</scope>
    <source>
        <strain evidence="10 11">NCTC13093</strain>
    </source>
</reference>
<feature type="domain" description="ABC-2 type transporter transmembrane" evidence="9">
    <location>
        <begin position="20"/>
        <end position="227"/>
    </location>
</feature>
<keyword evidence="3" id="KW-0813">Transport</keyword>
<dbReference type="GO" id="GO:0005886">
    <property type="term" value="C:plasma membrane"/>
    <property type="evidence" value="ECO:0007669"/>
    <property type="project" value="UniProtKB-SubCell"/>
</dbReference>
<feature type="transmembrane region" description="Helical" evidence="8">
    <location>
        <begin position="68"/>
        <end position="88"/>
    </location>
</feature>
<dbReference type="EMBL" id="UAPV01000001">
    <property type="protein sequence ID" value="SPT70879.1"/>
    <property type="molecule type" value="Genomic_DNA"/>
</dbReference>
<evidence type="ECO:0000313" key="11">
    <source>
        <dbReference type="Proteomes" id="UP000250086"/>
    </source>
</evidence>
<feature type="transmembrane region" description="Helical" evidence="8">
    <location>
        <begin position="150"/>
        <end position="175"/>
    </location>
</feature>
<evidence type="ECO:0000256" key="5">
    <source>
        <dbReference type="ARBA" id="ARBA00022692"/>
    </source>
</evidence>
<feature type="transmembrane region" description="Helical" evidence="8">
    <location>
        <begin position="181"/>
        <end position="202"/>
    </location>
</feature>
<dbReference type="Proteomes" id="UP000250086">
    <property type="component" value="Unassembled WGS sequence"/>
</dbReference>
<feature type="transmembrane region" description="Helical" evidence="8">
    <location>
        <begin position="118"/>
        <end position="138"/>
    </location>
</feature>
<dbReference type="RefSeq" id="WP_113744896.1">
    <property type="nucleotide sequence ID" value="NZ_UAPV01000001.1"/>
</dbReference>
<dbReference type="GO" id="GO:0015920">
    <property type="term" value="P:lipopolysaccharide transport"/>
    <property type="evidence" value="ECO:0007669"/>
    <property type="project" value="TreeGrafter"/>
</dbReference>
<evidence type="ECO:0000256" key="4">
    <source>
        <dbReference type="ARBA" id="ARBA00022475"/>
    </source>
</evidence>
<name>A0A2X0V903_9GAMM</name>
<comment type="similarity">
    <text evidence="2">Belongs to the ABC-2 integral membrane protein family.</text>
</comment>
<feature type="transmembrane region" description="Helical" evidence="8">
    <location>
        <begin position="236"/>
        <end position="254"/>
    </location>
</feature>
<evidence type="ECO:0000313" key="10">
    <source>
        <dbReference type="EMBL" id="SPT70879.1"/>
    </source>
</evidence>